<evidence type="ECO:0008006" key="4">
    <source>
        <dbReference type="Google" id="ProtNLM"/>
    </source>
</evidence>
<feature type="transmembrane region" description="Helical" evidence="1">
    <location>
        <begin position="490"/>
        <end position="517"/>
    </location>
</feature>
<keyword evidence="1" id="KW-1133">Transmembrane helix</keyword>
<sequence>MATLTRYTLTCCLLLASLALLLFANNSSRLVVHNLQLEQQGRTSDIAGLPLKQNLIGEYQVSADINPGNHTRLSLRVIPDDELLALSVNGAPVSLSGFSRQALRDYNKGVVIALPQLTPNSLNYVRFTLRNQSNPAGFDLRAGAPVTATQIALALLAFALLLWALARHMPVSRAQGLLLVGSLAASVAYLSVTDSYTRTFDVYEGGGHRDYIHYLVDHHRLPLASEGWEYHQPPLYYAIAALAKSALVDTEIADDRWAQWLALWLWVVFLWASLAVLRVAFRAHRWALWLASFTVCFWPSGIVHSIRIGNDVPLYAFYALGFYFTLRWWRTGATKLLVWAAFWAAAALLTKSNALALWAVLGCLWWARTLHSGRNPLVRLYLRRRSVASLGILALFFTVAVALNLGDNIWYYLKGESSDWLLSNVSTTIHSGLKVGNEPANYLVFDLATFLQQPFISTWDDHYGRQYFWNFVFRSSLSSEFFYSGNPLQWWGIVSGVLLLLMLVGQFYFAAVSNAVLNNGQRLRCVYRALPWLLAIVFPLLLLLAYRIKVPLSCNTDFRYIYMVLVPLVYWSALAFKRRRAGLAALLAASAPAIGVLSLVWLLLLLSQG</sequence>
<dbReference type="RefSeq" id="WP_382413966.1">
    <property type="nucleotide sequence ID" value="NZ_AP031500.1"/>
</dbReference>
<comment type="caution">
    <text evidence="2">The sequence shown here is derived from an EMBL/GenBank/DDBJ whole genome shotgun (WGS) entry which is preliminary data.</text>
</comment>
<evidence type="ECO:0000256" key="1">
    <source>
        <dbReference type="SAM" id="Phobius"/>
    </source>
</evidence>
<name>A0ABV7HQK7_9GAMM</name>
<feature type="transmembrane region" description="Helical" evidence="1">
    <location>
        <begin position="336"/>
        <end position="367"/>
    </location>
</feature>
<evidence type="ECO:0000313" key="2">
    <source>
        <dbReference type="EMBL" id="MFC3153922.1"/>
    </source>
</evidence>
<feature type="transmembrane region" description="Helical" evidence="1">
    <location>
        <begin position="583"/>
        <end position="606"/>
    </location>
</feature>
<feature type="transmembrane region" description="Helical" evidence="1">
    <location>
        <begin position="286"/>
        <end position="306"/>
    </location>
</feature>
<feature type="transmembrane region" description="Helical" evidence="1">
    <location>
        <begin position="257"/>
        <end position="279"/>
    </location>
</feature>
<protein>
    <recommendedName>
        <fullName evidence="4">Glycosyltransferase RgtA/B/C/D-like domain-containing protein</fullName>
    </recommendedName>
</protein>
<feature type="transmembrane region" description="Helical" evidence="1">
    <location>
        <begin position="142"/>
        <end position="164"/>
    </location>
</feature>
<evidence type="ECO:0000313" key="3">
    <source>
        <dbReference type="Proteomes" id="UP001595548"/>
    </source>
</evidence>
<gene>
    <name evidence="2" type="ORF">ACFOEB_01825</name>
</gene>
<feature type="transmembrane region" description="Helical" evidence="1">
    <location>
        <begin position="387"/>
        <end position="405"/>
    </location>
</feature>
<keyword evidence="1" id="KW-0472">Membrane</keyword>
<reference evidence="3" key="1">
    <citation type="journal article" date="2019" name="Int. J. Syst. Evol. Microbiol.">
        <title>The Global Catalogue of Microorganisms (GCM) 10K type strain sequencing project: providing services to taxonomists for standard genome sequencing and annotation.</title>
        <authorList>
            <consortium name="The Broad Institute Genomics Platform"/>
            <consortium name="The Broad Institute Genome Sequencing Center for Infectious Disease"/>
            <person name="Wu L."/>
            <person name="Ma J."/>
        </authorList>
    </citation>
    <scope>NUCLEOTIDE SEQUENCE [LARGE SCALE GENOMIC DNA]</scope>
    <source>
        <strain evidence="3">KCTC 52141</strain>
    </source>
</reference>
<accession>A0ABV7HQK7</accession>
<dbReference type="Proteomes" id="UP001595548">
    <property type="component" value="Unassembled WGS sequence"/>
</dbReference>
<keyword evidence="3" id="KW-1185">Reference proteome</keyword>
<proteinExistence type="predicted"/>
<keyword evidence="1" id="KW-0812">Transmembrane</keyword>
<feature type="transmembrane region" description="Helical" evidence="1">
    <location>
        <begin position="529"/>
        <end position="548"/>
    </location>
</feature>
<feature type="transmembrane region" description="Helical" evidence="1">
    <location>
        <begin position="176"/>
        <end position="192"/>
    </location>
</feature>
<dbReference type="EMBL" id="JBHRTL010000003">
    <property type="protein sequence ID" value="MFC3153922.1"/>
    <property type="molecule type" value="Genomic_DNA"/>
</dbReference>
<organism evidence="2 3">
    <name type="scientific">Gilvimarinus japonicus</name>
    <dbReference type="NCBI Taxonomy" id="1796469"/>
    <lineage>
        <taxon>Bacteria</taxon>
        <taxon>Pseudomonadati</taxon>
        <taxon>Pseudomonadota</taxon>
        <taxon>Gammaproteobacteria</taxon>
        <taxon>Cellvibrionales</taxon>
        <taxon>Cellvibrionaceae</taxon>
        <taxon>Gilvimarinus</taxon>
    </lineage>
</organism>
<feature type="transmembrane region" description="Helical" evidence="1">
    <location>
        <begin position="560"/>
        <end position="576"/>
    </location>
</feature>